<feature type="compositionally biased region" description="Basic and acidic residues" evidence="1">
    <location>
        <begin position="60"/>
        <end position="81"/>
    </location>
</feature>
<gene>
    <name evidence="2" type="ORF">B0T18DRAFT_4478</name>
</gene>
<evidence type="ECO:0000256" key="1">
    <source>
        <dbReference type="SAM" id="MobiDB-lite"/>
    </source>
</evidence>
<comment type="caution">
    <text evidence="2">The sequence shown here is derived from an EMBL/GenBank/DDBJ whole genome shotgun (WGS) entry which is preliminary data.</text>
</comment>
<sequence>MPSLPLFVLNRRCLGRKFERKQPRRACHIRTTPHSHQPRLHPLLGRPRPLLRRKRLVGAHVDRAGNRPRPPDRRGSRAIRDNLDTLRTSFPDLPPGQLLRAAVRDNAAHRGVCAYLAGDCRVPEGARTREDPLARWQFSRGHNDKRKNRLSDVVGDESAGVGVPVQGHESERQGLRHRWDTKRAWATMPMQPRDDVSVCEVYMRTCNLMYDQTV</sequence>
<dbReference type="AlphaFoldDB" id="A0AA40KBL8"/>
<dbReference type="EMBL" id="JAUKUD010000001">
    <property type="protein sequence ID" value="KAK0752955.1"/>
    <property type="molecule type" value="Genomic_DNA"/>
</dbReference>
<protein>
    <submittedName>
        <fullName evidence="2">Uncharacterized protein</fullName>
    </submittedName>
</protein>
<evidence type="ECO:0000313" key="2">
    <source>
        <dbReference type="EMBL" id="KAK0752955.1"/>
    </source>
</evidence>
<name>A0AA40KBL8_9PEZI</name>
<dbReference type="Proteomes" id="UP001172155">
    <property type="component" value="Unassembled WGS sequence"/>
</dbReference>
<organism evidence="2 3">
    <name type="scientific">Schizothecium vesticola</name>
    <dbReference type="NCBI Taxonomy" id="314040"/>
    <lineage>
        <taxon>Eukaryota</taxon>
        <taxon>Fungi</taxon>
        <taxon>Dikarya</taxon>
        <taxon>Ascomycota</taxon>
        <taxon>Pezizomycotina</taxon>
        <taxon>Sordariomycetes</taxon>
        <taxon>Sordariomycetidae</taxon>
        <taxon>Sordariales</taxon>
        <taxon>Schizotheciaceae</taxon>
        <taxon>Schizothecium</taxon>
    </lineage>
</organism>
<evidence type="ECO:0000313" key="3">
    <source>
        <dbReference type="Proteomes" id="UP001172155"/>
    </source>
</evidence>
<keyword evidence="3" id="KW-1185">Reference proteome</keyword>
<reference evidence="2" key="1">
    <citation type="submission" date="2023-06" db="EMBL/GenBank/DDBJ databases">
        <title>Genome-scale phylogeny and comparative genomics of the fungal order Sordariales.</title>
        <authorList>
            <consortium name="Lawrence Berkeley National Laboratory"/>
            <person name="Hensen N."/>
            <person name="Bonometti L."/>
            <person name="Westerberg I."/>
            <person name="Brannstrom I.O."/>
            <person name="Guillou S."/>
            <person name="Cros-Aarteil S."/>
            <person name="Calhoun S."/>
            <person name="Haridas S."/>
            <person name="Kuo A."/>
            <person name="Mondo S."/>
            <person name="Pangilinan J."/>
            <person name="Riley R."/>
            <person name="LaButti K."/>
            <person name="Andreopoulos B."/>
            <person name="Lipzen A."/>
            <person name="Chen C."/>
            <person name="Yanf M."/>
            <person name="Daum C."/>
            <person name="Ng V."/>
            <person name="Clum A."/>
            <person name="Steindorff A."/>
            <person name="Ohm R."/>
            <person name="Martin F."/>
            <person name="Silar P."/>
            <person name="Natvig D."/>
            <person name="Lalanne C."/>
            <person name="Gautier V."/>
            <person name="Ament-velasquez S.L."/>
            <person name="Kruys A."/>
            <person name="Hutchinson M.I."/>
            <person name="Powell A.J."/>
            <person name="Barry K."/>
            <person name="Miller A.N."/>
            <person name="Grigoriev I.V."/>
            <person name="Debuchy R."/>
            <person name="Gladieux P."/>
            <person name="Thoren M.H."/>
            <person name="Johannesson H."/>
        </authorList>
    </citation>
    <scope>NUCLEOTIDE SEQUENCE</scope>
    <source>
        <strain evidence="2">SMH3187-1</strain>
    </source>
</reference>
<proteinExistence type="predicted"/>
<feature type="region of interest" description="Disordered" evidence="1">
    <location>
        <begin position="58"/>
        <end position="81"/>
    </location>
</feature>
<accession>A0AA40KBL8</accession>